<organism evidence="2 3">
    <name type="scientific">Phytophthora oleae</name>
    <dbReference type="NCBI Taxonomy" id="2107226"/>
    <lineage>
        <taxon>Eukaryota</taxon>
        <taxon>Sar</taxon>
        <taxon>Stramenopiles</taxon>
        <taxon>Oomycota</taxon>
        <taxon>Peronosporomycetes</taxon>
        <taxon>Peronosporales</taxon>
        <taxon>Peronosporaceae</taxon>
        <taxon>Phytophthora</taxon>
    </lineage>
</organism>
<feature type="coiled-coil region" evidence="1">
    <location>
        <begin position="65"/>
        <end position="99"/>
    </location>
</feature>
<proteinExistence type="predicted"/>
<sequence length="256" mass="29256">MDDTLFPPNCQNLTDGVIGPVIQRLPPFHSFVSVDTRPPASELTKKENEIEQRRIQNRLHQARFQMRQQQKMANLEEDVKQLQKELQRLDAQRNVLVAGVSTKTIWHVAAEYFRLFQNGYSNGYGVDTILQHWKDFSFVFEGIGIELVSLERCAEGGVLASVRSVATLSDKTISYAFPHLIRDGEMSLMAAKLQGQRIEMRGWVHFQWSDDVERVDSVRYNVDILTPIMQLLHDLEGTARVFNNANITPESKLVAT</sequence>
<evidence type="ECO:0000256" key="1">
    <source>
        <dbReference type="SAM" id="Coils"/>
    </source>
</evidence>
<dbReference type="CDD" id="cd14686">
    <property type="entry name" value="bZIP"/>
    <property type="match status" value="1"/>
</dbReference>
<evidence type="ECO:0008006" key="4">
    <source>
        <dbReference type="Google" id="ProtNLM"/>
    </source>
</evidence>
<dbReference type="EMBL" id="JBIMZQ010000002">
    <property type="protein sequence ID" value="KAL3673814.1"/>
    <property type="molecule type" value="Genomic_DNA"/>
</dbReference>
<dbReference type="InterPro" id="IPR046347">
    <property type="entry name" value="bZIP_sf"/>
</dbReference>
<evidence type="ECO:0000313" key="3">
    <source>
        <dbReference type="Proteomes" id="UP001632037"/>
    </source>
</evidence>
<gene>
    <name evidence="2" type="ORF">V7S43_001504</name>
</gene>
<comment type="caution">
    <text evidence="2">The sequence shown here is derived from an EMBL/GenBank/DDBJ whole genome shotgun (WGS) entry which is preliminary data.</text>
</comment>
<accession>A0ABD3G5T9</accession>
<reference evidence="2 3" key="1">
    <citation type="submission" date="2024-09" db="EMBL/GenBank/DDBJ databases">
        <title>Genome sequencing and assembly of Phytophthora oleae, isolate VK10A, causative agent of rot of olive drupes.</title>
        <authorList>
            <person name="Conti Taguali S."/>
            <person name="Riolo M."/>
            <person name="La Spada F."/>
            <person name="Cacciola S.O."/>
            <person name="Dionisio G."/>
        </authorList>
    </citation>
    <scope>NUCLEOTIDE SEQUENCE [LARGE SCALE GENOMIC DNA]</scope>
    <source>
        <strain evidence="2 3">VK10A</strain>
    </source>
</reference>
<name>A0ABD3G5T9_9STRA</name>
<keyword evidence="1" id="KW-0175">Coiled coil</keyword>
<keyword evidence="3" id="KW-1185">Reference proteome</keyword>
<evidence type="ECO:0000313" key="2">
    <source>
        <dbReference type="EMBL" id="KAL3673814.1"/>
    </source>
</evidence>
<dbReference type="SUPFAM" id="SSF57959">
    <property type="entry name" value="Leucine zipper domain"/>
    <property type="match status" value="1"/>
</dbReference>
<dbReference type="Proteomes" id="UP001632037">
    <property type="component" value="Unassembled WGS sequence"/>
</dbReference>
<dbReference type="AlphaFoldDB" id="A0ABD3G5T9"/>
<protein>
    <recommendedName>
        <fullName evidence="4">BZIP domain-containing protein</fullName>
    </recommendedName>
</protein>